<comment type="similarity">
    <text evidence="2">Belongs to the bacterial solute-binding protein 1 family.</text>
</comment>
<dbReference type="OrthoDB" id="4393730at2"/>
<reference evidence="4 5" key="1">
    <citation type="submission" date="2019-01" db="EMBL/GenBank/DDBJ databases">
        <authorList>
            <person name="Chen W.-M."/>
        </authorList>
    </citation>
    <scope>NUCLEOTIDE SEQUENCE [LARGE SCALE GENOMIC DNA]</scope>
    <source>
        <strain evidence="4 5">KYPY4</strain>
    </source>
</reference>
<feature type="chain" id="PRO_5019537709" evidence="3">
    <location>
        <begin position="34"/>
        <end position="435"/>
    </location>
</feature>
<dbReference type="PROSITE" id="PS51318">
    <property type="entry name" value="TAT"/>
    <property type="match status" value="1"/>
</dbReference>
<dbReference type="EMBL" id="SACR01000003">
    <property type="protein sequence ID" value="RVU46036.1"/>
    <property type="molecule type" value="Genomic_DNA"/>
</dbReference>
<dbReference type="InterPro" id="IPR006311">
    <property type="entry name" value="TAT_signal"/>
</dbReference>
<keyword evidence="5" id="KW-1185">Reference proteome</keyword>
<proteinExistence type="inferred from homology"/>
<protein>
    <submittedName>
        <fullName evidence="4">Extracellular solute-binding protein</fullName>
    </submittedName>
</protein>
<comment type="caution">
    <text evidence="4">The sequence shown here is derived from an EMBL/GenBank/DDBJ whole genome shotgun (WGS) entry which is preliminary data.</text>
</comment>
<dbReference type="SUPFAM" id="SSF53850">
    <property type="entry name" value="Periplasmic binding protein-like II"/>
    <property type="match status" value="1"/>
</dbReference>
<dbReference type="InterPro" id="IPR050490">
    <property type="entry name" value="Bact_solute-bd_prot1"/>
</dbReference>
<dbReference type="RefSeq" id="WP_128228405.1">
    <property type="nucleotide sequence ID" value="NZ_SACR01000003.1"/>
</dbReference>
<dbReference type="GO" id="GO:0042597">
    <property type="term" value="C:periplasmic space"/>
    <property type="evidence" value="ECO:0007669"/>
    <property type="project" value="UniProtKB-SubCell"/>
</dbReference>
<sequence length="435" mass="46501">MPARHHRRRCLLRNLTMAVGAAWALGATGPTLTAEPAPRRLTLWTMQLAPFHNAYVQGLIRSFERAHPGVTVHWVDVPWAEMERKTLTAIAAGAPPDVVNLNPQFSAKLAELGALAEPEAHLSPQQVAAYLPAAWAANRLGSAPGARSFALPWYVTTNLTLAHRGLLARAGVEVPRTLPELLQAARRIREATGAYAYFPALDGSAPLEAMVAAQGRFLSADGCGPGFADGAGAQVIDSYRQLFQQGLVPRNVLTEGHRTAVTAFLSGQVAMISTGMQFLQQVKTASPEVYAQVEVAPPVASSRANLSVMNLAVPASAPDKALAFALALHVTSSENQLELARRVPVLPSTVASYSDALFTTPSADPLLDRARALSVRQVFSGAVLVPPVPRYGKLQISFVRNLQGAMLGRQTADEALSRIDREWRAVIGCARRAAA</sequence>
<evidence type="ECO:0000256" key="3">
    <source>
        <dbReference type="SAM" id="SignalP"/>
    </source>
</evidence>
<gene>
    <name evidence="4" type="ORF">EOE66_09180</name>
</gene>
<dbReference type="Pfam" id="PF01547">
    <property type="entry name" value="SBP_bac_1"/>
    <property type="match status" value="1"/>
</dbReference>
<organism evidence="4 5">
    <name type="scientific">Rubrivivax rivuli</name>
    <dbReference type="NCBI Taxonomy" id="1862385"/>
    <lineage>
        <taxon>Bacteria</taxon>
        <taxon>Pseudomonadati</taxon>
        <taxon>Pseudomonadota</taxon>
        <taxon>Betaproteobacteria</taxon>
        <taxon>Burkholderiales</taxon>
        <taxon>Sphaerotilaceae</taxon>
        <taxon>Rubrivivax</taxon>
    </lineage>
</organism>
<evidence type="ECO:0000313" key="5">
    <source>
        <dbReference type="Proteomes" id="UP000285575"/>
    </source>
</evidence>
<dbReference type="PANTHER" id="PTHR43649">
    <property type="entry name" value="ARABINOSE-BINDING PROTEIN-RELATED"/>
    <property type="match status" value="1"/>
</dbReference>
<dbReference type="Proteomes" id="UP000285575">
    <property type="component" value="Unassembled WGS sequence"/>
</dbReference>
<name>A0A437RGY6_9BURK</name>
<dbReference type="PANTHER" id="PTHR43649:SF12">
    <property type="entry name" value="DIACETYLCHITOBIOSE BINDING PROTEIN DASA"/>
    <property type="match status" value="1"/>
</dbReference>
<comment type="subcellular location">
    <subcellularLocation>
        <location evidence="1">Periplasm</location>
    </subcellularLocation>
</comment>
<dbReference type="InterPro" id="IPR006059">
    <property type="entry name" value="SBP"/>
</dbReference>
<evidence type="ECO:0000256" key="1">
    <source>
        <dbReference type="ARBA" id="ARBA00004418"/>
    </source>
</evidence>
<feature type="signal peptide" evidence="3">
    <location>
        <begin position="1"/>
        <end position="33"/>
    </location>
</feature>
<accession>A0A437RGY6</accession>
<evidence type="ECO:0000313" key="4">
    <source>
        <dbReference type="EMBL" id="RVU46036.1"/>
    </source>
</evidence>
<keyword evidence="3" id="KW-0732">Signal</keyword>
<dbReference type="Gene3D" id="3.40.190.10">
    <property type="entry name" value="Periplasmic binding protein-like II"/>
    <property type="match status" value="2"/>
</dbReference>
<evidence type="ECO:0000256" key="2">
    <source>
        <dbReference type="ARBA" id="ARBA00008520"/>
    </source>
</evidence>
<dbReference type="AlphaFoldDB" id="A0A437RGY6"/>